<proteinExistence type="predicted"/>
<organism evidence="1 2">
    <name type="scientific">Cyanophage P-RSM1</name>
    <dbReference type="NCBI Taxonomy" id="536444"/>
    <lineage>
        <taxon>Viruses</taxon>
        <taxon>Duplodnaviria</taxon>
        <taxon>Heunggongvirae</taxon>
        <taxon>Uroviricota</taxon>
        <taxon>Caudoviricetes</taxon>
        <taxon>Pantevenvirales</taxon>
        <taxon>Kyanoviridae</taxon>
        <taxon>Emcearvirus</taxon>
        <taxon>Emcearvirus gerard</taxon>
    </lineage>
</organism>
<gene>
    <name evidence="1" type="ORF">CPPG_00188</name>
</gene>
<dbReference type="KEGG" id="vg:15312158"/>
<dbReference type="Proteomes" id="UP000201235">
    <property type="component" value="Segment"/>
</dbReference>
<sequence length="201" mass="22584">MAGIQSFKSRVAGDFSRPNLFKCVVDFPTGVVGKDEAAKLGEFTVRAANLPATQLGIVEVPYRGRVLKIAGDRTFEPWTITIMNDKNFVLRNAFESWAQGVQEYTQNVTTVGTDVNSYFKDMRVIQYDRFGDLKDSADAEAEPNVLAEYRFYDTFPTNVAAIDLDYGSNDAISEFTVELQVQYWKPVYKGEKTEGGKQTKK</sequence>
<dbReference type="Pfam" id="PF06841">
    <property type="entry name" value="Phage_T4_gp19"/>
    <property type="match status" value="1"/>
</dbReference>
<dbReference type="GO" id="GO:0005198">
    <property type="term" value="F:structural molecule activity"/>
    <property type="evidence" value="ECO:0007669"/>
    <property type="project" value="InterPro"/>
</dbReference>
<reference evidence="1 2" key="1">
    <citation type="submission" date="2010-11" db="EMBL/GenBank/DDBJ databases">
        <title>The Genome Sequence of Cyanophage P-RSM1.</title>
        <authorList>
            <consortium name="The Broad Institute Genome Sequencing Platform"/>
            <person name="Henn M.R."/>
            <person name="Sullivan M.S."/>
            <person name="Osburne M.S."/>
            <person name="Levin J."/>
            <person name="Malboeuf C."/>
            <person name="Casali M."/>
            <person name="Russ C."/>
            <person name="Lennon N."/>
            <person name="Chapman S.B."/>
            <person name="Erlich R."/>
            <person name="Young S.K."/>
            <person name="Yandava C."/>
            <person name="Zeng Q."/>
            <person name="Alvarado L."/>
            <person name="Anderson S."/>
            <person name="Berlin A."/>
            <person name="Chen Z."/>
            <person name="Freedman E."/>
            <person name="Gellesch M."/>
            <person name="Goldberg J."/>
            <person name="Green L."/>
            <person name="Griggs A."/>
            <person name="Gujja S."/>
            <person name="Heilman E.R."/>
            <person name="Heiman D."/>
            <person name="Hollinger A."/>
            <person name="Howarth C."/>
            <person name="Larson L."/>
            <person name="Mehta T."/>
            <person name="Pearson M."/>
            <person name="Roberts A."/>
            <person name="Ryan E."/>
            <person name="Saif S."/>
            <person name="Shea T."/>
            <person name="Shenoy N."/>
            <person name="Sisk P."/>
            <person name="Stolte C."/>
            <person name="Sykes S."/>
            <person name="White J."/>
            <person name="Yu Q."/>
            <person name="Coleman M.L."/>
            <person name="Huang K.H."/>
            <person name="Weigele P.R."/>
            <person name="DeFrancesco A.S."/>
            <person name="Kern S.E."/>
            <person name="Thompson L.R."/>
            <person name="Fu R."/>
            <person name="Hombeck B."/>
            <person name="Chisholm S.W."/>
            <person name="Haas B."/>
            <person name="Nusbaum C."/>
            <person name="Birren B."/>
        </authorList>
    </citation>
    <scope>NUCLEOTIDE SEQUENCE [LARGE SCALE GENOMIC DNA]</scope>
    <source>
        <strain evidence="1 2">P-RSM1</strain>
    </source>
</reference>
<keyword evidence="2" id="KW-1185">Reference proteome</keyword>
<protein>
    <submittedName>
        <fullName evidence="1">Tail tube protein</fullName>
    </submittedName>
</protein>
<dbReference type="RefSeq" id="YP_007877739.1">
    <property type="nucleotide sequence ID" value="NC_021071.1"/>
</dbReference>
<dbReference type="InterPro" id="IPR010667">
    <property type="entry name" value="Phage_T4_Gp19"/>
</dbReference>
<evidence type="ECO:0000313" key="2">
    <source>
        <dbReference type="Proteomes" id="UP000201235"/>
    </source>
</evidence>
<dbReference type="EMBL" id="HQ634175">
    <property type="protein sequence ID" value="AGH26504.1"/>
    <property type="molecule type" value="Genomic_DNA"/>
</dbReference>
<dbReference type="GeneID" id="15312158"/>
<accession>M4QE12</accession>
<name>M4QE12_9CAUD</name>
<evidence type="ECO:0000313" key="1">
    <source>
        <dbReference type="EMBL" id="AGH26504.1"/>
    </source>
</evidence>
<dbReference type="OrthoDB" id="10275at10239"/>